<organism evidence="2 3">
    <name type="scientific">Hafnia alvei ATCC 51873</name>
    <dbReference type="NCBI Taxonomy" id="1002364"/>
    <lineage>
        <taxon>Bacteria</taxon>
        <taxon>Pseudomonadati</taxon>
        <taxon>Pseudomonadota</taxon>
        <taxon>Gammaproteobacteria</taxon>
        <taxon>Enterobacterales</taxon>
        <taxon>Hafniaceae</taxon>
        <taxon>Hafnia</taxon>
    </lineage>
</organism>
<name>G9YAL7_HAFAL</name>
<gene>
    <name evidence="2" type="ORF">HMPREF0454_03641</name>
</gene>
<comment type="caution">
    <text evidence="2">The sequence shown here is derived from an EMBL/GenBank/DDBJ whole genome shotgun (WGS) entry which is preliminary data.</text>
</comment>
<keyword evidence="1" id="KW-1133">Transmembrane helix</keyword>
<protein>
    <submittedName>
        <fullName evidence="2">Uncharacterized protein</fullName>
    </submittedName>
</protein>
<dbReference type="PATRIC" id="fig|1002364.3.peg.3292"/>
<accession>G9YAL7</accession>
<evidence type="ECO:0000313" key="2">
    <source>
        <dbReference type="EMBL" id="EHM39999.1"/>
    </source>
</evidence>
<evidence type="ECO:0000313" key="3">
    <source>
        <dbReference type="Proteomes" id="UP000005959"/>
    </source>
</evidence>
<keyword evidence="1" id="KW-0812">Transmembrane</keyword>
<evidence type="ECO:0000256" key="1">
    <source>
        <dbReference type="SAM" id="Phobius"/>
    </source>
</evidence>
<feature type="transmembrane region" description="Helical" evidence="1">
    <location>
        <begin position="14"/>
        <end position="33"/>
    </location>
</feature>
<proteinExistence type="predicted"/>
<sequence>MTALEDVEVMIKQFYFWMIVGCGLFLLMSGFVMRSTFEGAMGTLLILYKTVMD</sequence>
<dbReference type="Proteomes" id="UP000005959">
    <property type="component" value="Unassembled WGS sequence"/>
</dbReference>
<dbReference type="HOGENOM" id="CLU_3062111_0_0_6"/>
<reference evidence="2 3" key="1">
    <citation type="submission" date="2011-08" db="EMBL/GenBank/DDBJ databases">
        <authorList>
            <person name="Weinstock G."/>
            <person name="Sodergren E."/>
            <person name="Clifton S."/>
            <person name="Fulton L."/>
            <person name="Fulton B."/>
            <person name="Courtney L."/>
            <person name="Fronick C."/>
            <person name="Harrison M."/>
            <person name="Strong C."/>
            <person name="Farmer C."/>
            <person name="Delahaunty K."/>
            <person name="Markovic C."/>
            <person name="Hall O."/>
            <person name="Minx P."/>
            <person name="Tomlinson C."/>
            <person name="Mitreva M."/>
            <person name="Hou S."/>
            <person name="Chen J."/>
            <person name="Wollam A."/>
            <person name="Pepin K.H."/>
            <person name="Johnson M."/>
            <person name="Bhonagiri V."/>
            <person name="Zhang X."/>
            <person name="Suruliraj S."/>
            <person name="Warren W."/>
            <person name="Chinwalla A."/>
            <person name="Mardis E.R."/>
            <person name="Wilson R.K."/>
        </authorList>
    </citation>
    <scope>NUCLEOTIDE SEQUENCE [LARGE SCALE GENOMIC DNA]</scope>
    <source>
        <strain evidence="2 3">ATCC 51873</strain>
    </source>
</reference>
<dbReference type="AlphaFoldDB" id="G9YAL7"/>
<dbReference type="EMBL" id="AGCI01000087">
    <property type="protein sequence ID" value="EHM39999.1"/>
    <property type="molecule type" value="Genomic_DNA"/>
</dbReference>
<keyword evidence="1" id="KW-0472">Membrane</keyword>